<comment type="caution">
    <text evidence="2">The sequence shown here is derived from an EMBL/GenBank/DDBJ whole genome shotgun (WGS) entry which is preliminary data.</text>
</comment>
<feature type="region of interest" description="Disordered" evidence="1">
    <location>
        <begin position="294"/>
        <end position="313"/>
    </location>
</feature>
<feature type="compositionally biased region" description="Polar residues" evidence="1">
    <location>
        <begin position="413"/>
        <end position="428"/>
    </location>
</feature>
<feature type="compositionally biased region" description="Polar residues" evidence="1">
    <location>
        <begin position="500"/>
        <end position="510"/>
    </location>
</feature>
<dbReference type="Proteomes" id="UP000034164">
    <property type="component" value="Unassembled WGS sequence"/>
</dbReference>
<dbReference type="EMBL" id="LCZI01000794">
    <property type="protein sequence ID" value="KKZ64419.1"/>
    <property type="molecule type" value="Genomic_DNA"/>
</dbReference>
<feature type="compositionally biased region" description="Polar residues" evidence="1">
    <location>
        <begin position="374"/>
        <end position="384"/>
    </location>
</feature>
<feature type="compositionally biased region" description="Low complexity" evidence="1">
    <location>
        <begin position="294"/>
        <end position="309"/>
    </location>
</feature>
<feature type="compositionally biased region" description="Polar residues" evidence="1">
    <location>
        <begin position="476"/>
        <end position="485"/>
    </location>
</feature>
<dbReference type="AlphaFoldDB" id="A0A0G2J2U5"/>
<dbReference type="OrthoDB" id="4187756at2759"/>
<evidence type="ECO:0000313" key="2">
    <source>
        <dbReference type="EMBL" id="KKZ64419.1"/>
    </source>
</evidence>
<accession>A0A0G2J2U5</accession>
<feature type="compositionally biased region" description="Basic and acidic residues" evidence="1">
    <location>
        <begin position="516"/>
        <end position="527"/>
    </location>
</feature>
<feature type="compositionally biased region" description="Polar residues" evidence="1">
    <location>
        <begin position="326"/>
        <end position="343"/>
    </location>
</feature>
<evidence type="ECO:0000313" key="3">
    <source>
        <dbReference type="Proteomes" id="UP000034164"/>
    </source>
</evidence>
<organism evidence="2 3">
    <name type="scientific">[Emmonsia] crescens</name>
    <dbReference type="NCBI Taxonomy" id="73230"/>
    <lineage>
        <taxon>Eukaryota</taxon>
        <taxon>Fungi</taxon>
        <taxon>Dikarya</taxon>
        <taxon>Ascomycota</taxon>
        <taxon>Pezizomycotina</taxon>
        <taxon>Eurotiomycetes</taxon>
        <taxon>Eurotiomycetidae</taxon>
        <taxon>Onygenales</taxon>
        <taxon>Ajellomycetaceae</taxon>
        <taxon>Emergomyces</taxon>
    </lineage>
</organism>
<reference evidence="3" key="1">
    <citation type="journal article" date="2015" name="PLoS Genet.">
        <title>The dynamic genome and transcriptome of the human fungal pathogen Blastomyces and close relative Emmonsia.</title>
        <authorList>
            <person name="Munoz J.F."/>
            <person name="Gauthier G.M."/>
            <person name="Desjardins C.A."/>
            <person name="Gallo J.E."/>
            <person name="Holder J."/>
            <person name="Sullivan T.D."/>
            <person name="Marty A.J."/>
            <person name="Carmen J.C."/>
            <person name="Chen Z."/>
            <person name="Ding L."/>
            <person name="Gujja S."/>
            <person name="Magrini V."/>
            <person name="Misas E."/>
            <person name="Mitreva M."/>
            <person name="Priest M."/>
            <person name="Saif S."/>
            <person name="Whiston E.A."/>
            <person name="Young S."/>
            <person name="Zeng Q."/>
            <person name="Goldman W.E."/>
            <person name="Mardis E.R."/>
            <person name="Taylor J.W."/>
            <person name="McEwen J.G."/>
            <person name="Clay O.K."/>
            <person name="Klein B.S."/>
            <person name="Cuomo C.A."/>
        </authorList>
    </citation>
    <scope>NUCLEOTIDE SEQUENCE [LARGE SCALE GENOMIC DNA]</scope>
    <source>
        <strain evidence="3">UAMH 3008</strain>
    </source>
</reference>
<evidence type="ECO:0000256" key="1">
    <source>
        <dbReference type="SAM" id="MobiDB-lite"/>
    </source>
</evidence>
<feature type="compositionally biased region" description="Polar residues" evidence="1">
    <location>
        <begin position="350"/>
        <end position="359"/>
    </location>
</feature>
<dbReference type="VEuPathDB" id="FungiDB:EMCG_09607"/>
<feature type="region of interest" description="Disordered" evidence="1">
    <location>
        <begin position="107"/>
        <end position="127"/>
    </location>
</feature>
<protein>
    <submittedName>
        <fullName evidence="2">Uncharacterized protein</fullName>
    </submittedName>
</protein>
<feature type="region of interest" description="Disordered" evidence="1">
    <location>
        <begin position="318"/>
        <end position="530"/>
    </location>
</feature>
<sequence length="555" mass="62077">MLNYWESQSTTRRICGGSDSPMVVYASDITLQNTQKWLMSLQTPRKPPASFPRNSSGQPTPFAGRIPPGHIGQSTNFPHHHHSHSGKPSCEPAFELTPLTERNLTKQNKRLAKRPSNVSSSSTSTACRTAQEEYNERMIREQYGDPEPYKRTPSPCPPSDATILHSLEKPRPVTTMRTTHEPHQCALGITCLLEIDNLNYHRFMATKLVARAREARLVGIPVEPGQGYDNLSTLKFSSRYTSGLLLQECQRYELPELNPVAILKEIQSPDYWETERRYLENPGCLAKRQKISAAPISTETSPSPPSGSIKILMDYSASGRPPRFQRLSQFPEQRTQVPATSLSPFGKTVSHGQPNSTKRAPSRQIRQMDEKKSATSPNVSSQTRDQVHVRGKRKLVKDAAATGNFSPKRRKTNTAQSAPAKRSPNTTALHDRGQPDYSDLLNPTAAQGSARRNMHQPLAPADLSRTSKAKSRSHDQQQANTSHKLTVNKMPADGVYTVSKPKSTHTSPLRRSTRLAKTEDAERRATREANSTILVETKHHSYHRTRRFYSIREGG</sequence>
<gene>
    <name evidence="2" type="ORF">EMCG_09607</name>
</gene>
<name>A0A0G2J2U5_9EURO</name>
<proteinExistence type="predicted"/>